<organism evidence="2 3">
    <name type="scientific">Phreatobacter cathodiphilus</name>
    <dbReference type="NCBI Taxonomy" id="1868589"/>
    <lineage>
        <taxon>Bacteria</taxon>
        <taxon>Pseudomonadati</taxon>
        <taxon>Pseudomonadota</taxon>
        <taxon>Alphaproteobacteria</taxon>
        <taxon>Hyphomicrobiales</taxon>
        <taxon>Phreatobacteraceae</taxon>
        <taxon>Phreatobacter</taxon>
    </lineage>
</organism>
<dbReference type="EMBL" id="CP027668">
    <property type="protein sequence ID" value="AVO44058.1"/>
    <property type="molecule type" value="Genomic_DNA"/>
</dbReference>
<reference evidence="2 3" key="1">
    <citation type="submission" date="2018-03" db="EMBL/GenBank/DDBJ databases">
        <title>Genome sequencing of Phreatobacter sp.</title>
        <authorList>
            <person name="Kim S.-J."/>
            <person name="Heo J."/>
            <person name="Kwon S.-W."/>
        </authorList>
    </citation>
    <scope>NUCLEOTIDE SEQUENCE [LARGE SCALE GENOMIC DNA]</scope>
    <source>
        <strain evidence="2 3">S-12</strain>
    </source>
</reference>
<evidence type="ECO:0000256" key="1">
    <source>
        <dbReference type="SAM" id="MobiDB-lite"/>
    </source>
</evidence>
<name>A0A2S0N7D6_9HYPH</name>
<keyword evidence="3" id="KW-1185">Reference proteome</keyword>
<dbReference type="OrthoDB" id="9957804at2"/>
<dbReference type="RefSeq" id="WP_106747388.1">
    <property type="nucleotide sequence ID" value="NZ_CP027668.1"/>
</dbReference>
<proteinExistence type="predicted"/>
<evidence type="ECO:0000313" key="3">
    <source>
        <dbReference type="Proteomes" id="UP000237889"/>
    </source>
</evidence>
<protein>
    <submittedName>
        <fullName evidence="2">Uncharacterized protein</fullName>
    </submittedName>
</protein>
<dbReference type="KEGG" id="phr:C6569_02690"/>
<dbReference type="AlphaFoldDB" id="A0A2S0N7D6"/>
<dbReference type="Proteomes" id="UP000237889">
    <property type="component" value="Chromosome"/>
</dbReference>
<accession>A0A2S0N7D6</accession>
<gene>
    <name evidence="2" type="ORF">C6569_02690</name>
</gene>
<feature type="region of interest" description="Disordered" evidence="1">
    <location>
        <begin position="30"/>
        <end position="65"/>
    </location>
</feature>
<evidence type="ECO:0000313" key="2">
    <source>
        <dbReference type="EMBL" id="AVO44058.1"/>
    </source>
</evidence>
<sequence>MIQTLLHRLRPERTPTPAVDPIRRFVETLARLEERRPPPPRGGGGRISALDLVAAPFARSPRSPS</sequence>